<dbReference type="AlphaFoldDB" id="A0A147K4K9"/>
<feature type="region of interest" description="Disordered" evidence="1">
    <location>
        <begin position="30"/>
        <end position="73"/>
    </location>
</feature>
<evidence type="ECO:0000256" key="1">
    <source>
        <dbReference type="SAM" id="MobiDB-lite"/>
    </source>
</evidence>
<evidence type="ECO:0000313" key="3">
    <source>
        <dbReference type="EMBL" id="KUP04387.1"/>
    </source>
</evidence>
<name>A0A147K4K9_9BACI</name>
<protein>
    <recommendedName>
        <fullName evidence="5">DUF4362 domain-containing protein</fullName>
    </recommendedName>
</protein>
<gene>
    <name evidence="3" type="ORF">Q75_15415</name>
</gene>
<dbReference type="STRING" id="1150625.Q75_15415"/>
<evidence type="ECO:0000313" key="4">
    <source>
        <dbReference type="Proteomes" id="UP000074108"/>
    </source>
</evidence>
<feature type="compositionally biased region" description="Acidic residues" evidence="1">
    <location>
        <begin position="39"/>
        <end position="49"/>
    </location>
</feature>
<accession>A0A147K4K9</accession>
<dbReference type="PATRIC" id="fig|1150625.3.peg.3217"/>
<evidence type="ECO:0000256" key="2">
    <source>
        <dbReference type="SAM" id="SignalP"/>
    </source>
</evidence>
<evidence type="ECO:0008006" key="5">
    <source>
        <dbReference type="Google" id="ProtNLM"/>
    </source>
</evidence>
<feature type="compositionally biased region" description="Polar residues" evidence="1">
    <location>
        <begin position="53"/>
        <end position="72"/>
    </location>
</feature>
<reference evidence="3 4" key="1">
    <citation type="journal article" date="2016" name="Front. Microbiol.">
        <title>Microevolution Analysis of Bacillus coahuilensis Unveils Differences in Phosphorus Acquisition Strategies and Their Regulation.</title>
        <authorList>
            <person name="Gomez-Lunar Z."/>
            <person name="Hernandez-Gonzalez I."/>
            <person name="Rodriguez-Torres M.D."/>
            <person name="Souza V."/>
            <person name="Olmedo-Alvarez G."/>
        </authorList>
    </citation>
    <scope>NUCLEOTIDE SEQUENCE [LARGE SCALE GENOMIC DNA]</scope>
    <source>
        <strain evidence="4">p1.1.43</strain>
    </source>
</reference>
<proteinExistence type="predicted"/>
<dbReference type="RefSeq" id="WP_059351866.1">
    <property type="nucleotide sequence ID" value="NZ_LDYG01000051.1"/>
</dbReference>
<comment type="caution">
    <text evidence="3">The sequence shown here is derived from an EMBL/GenBank/DDBJ whole genome shotgun (WGS) entry which is preliminary data.</text>
</comment>
<sequence>MRKWNLVFILFVFIFSSAACQQDTIEPYEEETIGGTDQQETESENAIDEESNKSNQEITSNKETGESNTTYNEEIDRSGYALLRPELGSKRQFQENGMAILSEEVIAENKEYLQLIVTLGGSKTTEVYRWTPNEITLVYQDHYQEGDEKGILENFSGTDFVERYVGEDANWEVIGEDVSVEIDGKDMKVLQVYQESDEVVGHTTKKTRYFAKDNGLVFERIEVVGDQGYISEITIDLQ</sequence>
<dbReference type="EMBL" id="LDYG01000051">
    <property type="protein sequence ID" value="KUP04387.1"/>
    <property type="molecule type" value="Genomic_DNA"/>
</dbReference>
<feature type="signal peptide" evidence="2">
    <location>
        <begin position="1"/>
        <end position="21"/>
    </location>
</feature>
<organism evidence="3 4">
    <name type="scientific">Bacillus coahuilensis p1.1.43</name>
    <dbReference type="NCBI Taxonomy" id="1150625"/>
    <lineage>
        <taxon>Bacteria</taxon>
        <taxon>Bacillati</taxon>
        <taxon>Bacillota</taxon>
        <taxon>Bacilli</taxon>
        <taxon>Bacillales</taxon>
        <taxon>Bacillaceae</taxon>
        <taxon>Bacillus</taxon>
    </lineage>
</organism>
<dbReference type="OrthoDB" id="2837979at2"/>
<feature type="chain" id="PRO_5038676227" description="DUF4362 domain-containing protein" evidence="2">
    <location>
        <begin position="22"/>
        <end position="238"/>
    </location>
</feature>
<keyword evidence="4" id="KW-1185">Reference proteome</keyword>
<keyword evidence="2" id="KW-0732">Signal</keyword>
<dbReference type="PROSITE" id="PS51257">
    <property type="entry name" value="PROKAR_LIPOPROTEIN"/>
    <property type="match status" value="1"/>
</dbReference>
<dbReference type="Proteomes" id="UP000074108">
    <property type="component" value="Unassembled WGS sequence"/>
</dbReference>